<keyword evidence="5" id="KW-1185">Reference proteome</keyword>
<evidence type="ECO:0000313" key="4">
    <source>
        <dbReference type="EMBL" id="KJF45618.1"/>
    </source>
</evidence>
<dbReference type="Gene3D" id="3.40.225.10">
    <property type="entry name" value="Class II aldolase/adducin N-terminal domain"/>
    <property type="match status" value="1"/>
</dbReference>
<proteinExistence type="predicted"/>
<dbReference type="Proteomes" id="UP000032544">
    <property type="component" value="Unassembled WGS sequence"/>
</dbReference>
<dbReference type="NCBIfam" id="NF002963">
    <property type="entry name" value="PRK03634.1"/>
    <property type="match status" value="1"/>
</dbReference>
<dbReference type="PATRIC" id="fig|1544798.3.peg.1975"/>
<organism evidence="4 5">
    <name type="scientific">Draconibacterium sediminis</name>
    <dbReference type="NCBI Taxonomy" id="1544798"/>
    <lineage>
        <taxon>Bacteria</taxon>
        <taxon>Pseudomonadati</taxon>
        <taxon>Bacteroidota</taxon>
        <taxon>Bacteroidia</taxon>
        <taxon>Marinilabiliales</taxon>
        <taxon>Prolixibacteraceae</taxon>
        <taxon>Draconibacterium</taxon>
    </lineage>
</organism>
<evidence type="ECO:0000256" key="1">
    <source>
        <dbReference type="ARBA" id="ARBA00022723"/>
    </source>
</evidence>
<evidence type="ECO:0000313" key="5">
    <source>
        <dbReference type="Proteomes" id="UP000032544"/>
    </source>
</evidence>
<accession>A0A0D8JID9</accession>
<dbReference type="RefSeq" id="WP_045028078.1">
    <property type="nucleotide sequence ID" value="NZ_JRHC01000001.1"/>
</dbReference>
<feature type="domain" description="Class II aldolase/adducin N-terminal" evidence="3">
    <location>
        <begin position="16"/>
        <end position="241"/>
    </location>
</feature>
<dbReference type="Pfam" id="PF00596">
    <property type="entry name" value="Aldolase_II"/>
    <property type="match status" value="1"/>
</dbReference>
<evidence type="ECO:0000256" key="2">
    <source>
        <dbReference type="ARBA" id="ARBA00023239"/>
    </source>
</evidence>
<dbReference type="InterPro" id="IPR001303">
    <property type="entry name" value="Aldolase_II/adducin_N"/>
</dbReference>
<dbReference type="AlphaFoldDB" id="A0A0D8JID9"/>
<gene>
    <name evidence="4" type="ORF">LH29_09840</name>
</gene>
<reference evidence="4 5" key="1">
    <citation type="submission" date="2014-09" db="EMBL/GenBank/DDBJ databases">
        <title>Draft Genome Sequence of Draconibacterium sp. JN14CK-3.</title>
        <authorList>
            <person name="Dong C."/>
            <person name="Lai Q."/>
            <person name="Shao Z."/>
        </authorList>
    </citation>
    <scope>NUCLEOTIDE SEQUENCE [LARGE SCALE GENOMIC DNA]</scope>
    <source>
        <strain evidence="4 5">JN14CK-3</strain>
    </source>
</reference>
<dbReference type="SUPFAM" id="SSF53639">
    <property type="entry name" value="AraD/HMP-PK domain-like"/>
    <property type="match status" value="1"/>
</dbReference>
<dbReference type="GO" id="GO:0019323">
    <property type="term" value="P:pentose catabolic process"/>
    <property type="evidence" value="ECO:0007669"/>
    <property type="project" value="TreeGrafter"/>
</dbReference>
<dbReference type="GO" id="GO:0016832">
    <property type="term" value="F:aldehyde-lyase activity"/>
    <property type="evidence" value="ECO:0007669"/>
    <property type="project" value="TreeGrafter"/>
</dbReference>
<name>A0A0D8JID9_9BACT</name>
<dbReference type="InterPro" id="IPR050197">
    <property type="entry name" value="Aldolase_class_II_sugar_metab"/>
</dbReference>
<dbReference type="STRING" id="1544798.LH29_09840"/>
<dbReference type="InterPro" id="IPR036409">
    <property type="entry name" value="Aldolase_II/adducin_N_sf"/>
</dbReference>
<dbReference type="GO" id="GO:0005829">
    <property type="term" value="C:cytosol"/>
    <property type="evidence" value="ECO:0007669"/>
    <property type="project" value="TreeGrafter"/>
</dbReference>
<dbReference type="GO" id="GO:0046872">
    <property type="term" value="F:metal ion binding"/>
    <property type="evidence" value="ECO:0007669"/>
    <property type="project" value="UniProtKB-KW"/>
</dbReference>
<dbReference type="OrthoDB" id="9784634at2"/>
<keyword evidence="2" id="KW-0456">Lyase</keyword>
<sequence>MDALKNLPAEVVNHIIQVSEVAGYLWEKEWAEKSSGNISIDLSGLFQESTINRIHDEVSFDFPIDAAGMVLFVTGSGCRLRHLVDRVDEVAAIIAVNSAATAYSVLWGGKSAGFKPTSELRAHIKIHLFNAANHTGREAVVHAHPSELVVLSHHKLFNDEALFNHSLWKMCPEIKLYVPRGVGCTEYARYGTEKLANLTLEGLTNHDVVLWEKHGALATGVDMEEAFDFLDVANKGAKLLLLAWSAGFDPEGLSPDQLDELINT</sequence>
<dbReference type="SMART" id="SM01007">
    <property type="entry name" value="Aldolase_II"/>
    <property type="match status" value="1"/>
</dbReference>
<protein>
    <recommendedName>
        <fullName evidence="3">Class II aldolase/adducin N-terminal domain-containing protein</fullName>
    </recommendedName>
</protein>
<keyword evidence="1" id="KW-0479">Metal-binding</keyword>
<comment type="caution">
    <text evidence="4">The sequence shown here is derived from an EMBL/GenBank/DDBJ whole genome shotgun (WGS) entry which is preliminary data.</text>
</comment>
<dbReference type="EMBL" id="JRHC01000001">
    <property type="protein sequence ID" value="KJF45618.1"/>
    <property type="molecule type" value="Genomic_DNA"/>
</dbReference>
<evidence type="ECO:0000259" key="3">
    <source>
        <dbReference type="SMART" id="SM01007"/>
    </source>
</evidence>
<dbReference type="PANTHER" id="PTHR22789:SF0">
    <property type="entry name" value="3-OXO-TETRONATE 4-PHOSPHATE DECARBOXYLASE-RELATED"/>
    <property type="match status" value="1"/>
</dbReference>
<dbReference type="PANTHER" id="PTHR22789">
    <property type="entry name" value="FUCULOSE PHOSPHATE ALDOLASE"/>
    <property type="match status" value="1"/>
</dbReference>